<dbReference type="GO" id="GO:0008310">
    <property type="term" value="F:single-stranded DNA 3'-5' DNA exonuclease activity"/>
    <property type="evidence" value="ECO:0000318"/>
    <property type="project" value="GO_Central"/>
</dbReference>
<proteinExistence type="predicted"/>
<accession>E9HRZ2</accession>
<keyword evidence="2" id="KW-1185">Reference proteome</keyword>
<sequence>MTSYSSRSPRRRRYSSINHCRKINSFKHLRSLLLVVAFVYSRIMRVSPHHVEAIEQLLLINDIIADGTTTRPPKIHELQNKIANLEAKMATVEGLDKAIQEELDPADVEIEIEADDISNQTLRDAKDCF</sequence>
<dbReference type="PANTHER" id="PTHR21166:SF2">
    <property type="entry name" value="CELL DIVISION CONTROL PROTEIN 24 OB DOMAIN-CONTAINING PROTEIN-RELATED"/>
    <property type="match status" value="1"/>
</dbReference>
<dbReference type="HOGENOM" id="CLU_1950939_0_0_1"/>
<dbReference type="AlphaFoldDB" id="E9HRZ2"/>
<gene>
    <name evidence="1" type="ORF">DAPPUDRAFT_264621</name>
</gene>
<dbReference type="GO" id="GO:0003697">
    <property type="term" value="F:single-stranded DNA binding"/>
    <property type="evidence" value="ECO:0000318"/>
    <property type="project" value="GO_Central"/>
</dbReference>
<dbReference type="KEGG" id="dpx:DAPPUDRAFT_264621"/>
<dbReference type="InterPro" id="IPR052469">
    <property type="entry name" value="MEIOB"/>
</dbReference>
<organism evidence="1 2">
    <name type="scientific">Daphnia pulex</name>
    <name type="common">Water flea</name>
    <dbReference type="NCBI Taxonomy" id="6669"/>
    <lineage>
        <taxon>Eukaryota</taxon>
        <taxon>Metazoa</taxon>
        <taxon>Ecdysozoa</taxon>
        <taxon>Arthropoda</taxon>
        <taxon>Crustacea</taxon>
        <taxon>Branchiopoda</taxon>
        <taxon>Diplostraca</taxon>
        <taxon>Cladocera</taxon>
        <taxon>Anomopoda</taxon>
        <taxon>Daphniidae</taxon>
        <taxon>Daphnia</taxon>
    </lineage>
</organism>
<dbReference type="Proteomes" id="UP000000305">
    <property type="component" value="Unassembled WGS sequence"/>
</dbReference>
<dbReference type="InParanoid" id="E9HRZ2"/>
<evidence type="ECO:0000313" key="2">
    <source>
        <dbReference type="Proteomes" id="UP000000305"/>
    </source>
</evidence>
<dbReference type="GO" id="GO:0000712">
    <property type="term" value="P:resolution of meiotic recombination intermediates"/>
    <property type="evidence" value="ECO:0000318"/>
    <property type="project" value="GO_Central"/>
</dbReference>
<reference evidence="1 2" key="1">
    <citation type="journal article" date="2011" name="Science">
        <title>The ecoresponsive genome of Daphnia pulex.</title>
        <authorList>
            <person name="Colbourne J.K."/>
            <person name="Pfrender M.E."/>
            <person name="Gilbert D."/>
            <person name="Thomas W.K."/>
            <person name="Tucker A."/>
            <person name="Oakley T.H."/>
            <person name="Tokishita S."/>
            <person name="Aerts A."/>
            <person name="Arnold G.J."/>
            <person name="Basu M.K."/>
            <person name="Bauer D.J."/>
            <person name="Caceres C.E."/>
            <person name="Carmel L."/>
            <person name="Casola C."/>
            <person name="Choi J.H."/>
            <person name="Detter J.C."/>
            <person name="Dong Q."/>
            <person name="Dusheyko S."/>
            <person name="Eads B.D."/>
            <person name="Frohlich T."/>
            <person name="Geiler-Samerotte K.A."/>
            <person name="Gerlach D."/>
            <person name="Hatcher P."/>
            <person name="Jogdeo S."/>
            <person name="Krijgsveld J."/>
            <person name="Kriventseva E.V."/>
            <person name="Kultz D."/>
            <person name="Laforsch C."/>
            <person name="Lindquist E."/>
            <person name="Lopez J."/>
            <person name="Manak J.R."/>
            <person name="Muller J."/>
            <person name="Pangilinan J."/>
            <person name="Patwardhan R.P."/>
            <person name="Pitluck S."/>
            <person name="Pritham E.J."/>
            <person name="Rechtsteiner A."/>
            <person name="Rho M."/>
            <person name="Rogozin I.B."/>
            <person name="Sakarya O."/>
            <person name="Salamov A."/>
            <person name="Schaack S."/>
            <person name="Shapiro H."/>
            <person name="Shiga Y."/>
            <person name="Skalitzky C."/>
            <person name="Smith Z."/>
            <person name="Souvorov A."/>
            <person name="Sung W."/>
            <person name="Tang Z."/>
            <person name="Tsuchiya D."/>
            <person name="Tu H."/>
            <person name="Vos H."/>
            <person name="Wang M."/>
            <person name="Wolf Y.I."/>
            <person name="Yamagata H."/>
            <person name="Yamada T."/>
            <person name="Ye Y."/>
            <person name="Shaw J.R."/>
            <person name="Andrews J."/>
            <person name="Crease T.J."/>
            <person name="Tang H."/>
            <person name="Lucas S.M."/>
            <person name="Robertson H.M."/>
            <person name="Bork P."/>
            <person name="Koonin E.V."/>
            <person name="Zdobnov E.M."/>
            <person name="Grigoriev I.V."/>
            <person name="Lynch M."/>
            <person name="Boore J.L."/>
        </authorList>
    </citation>
    <scope>NUCLEOTIDE SEQUENCE [LARGE SCALE GENOMIC DNA]</scope>
</reference>
<dbReference type="EMBL" id="GL732743">
    <property type="protein sequence ID" value="EFX65465.1"/>
    <property type="molecule type" value="Genomic_DNA"/>
</dbReference>
<protein>
    <submittedName>
        <fullName evidence="1">Uncharacterized protein</fullName>
    </submittedName>
</protein>
<name>E9HRZ2_DAPPU</name>
<dbReference type="PANTHER" id="PTHR21166">
    <property type="entry name" value="CELL DIVISION CONTROL PROTEIN 24 OB DOMAIN-CONTAINING PROTEIN-RELATED"/>
    <property type="match status" value="1"/>
</dbReference>
<evidence type="ECO:0000313" key="1">
    <source>
        <dbReference type="EMBL" id="EFX65465.1"/>
    </source>
</evidence>
<dbReference type="PhylomeDB" id="E9HRZ2"/>